<keyword evidence="24" id="KW-0009">Actin-binding</keyword>
<evidence type="ECO:0000256" key="26">
    <source>
        <dbReference type="ARBA" id="ARBA00023273"/>
    </source>
</evidence>
<evidence type="ECO:0000256" key="3">
    <source>
        <dbReference type="ARBA" id="ARBA00004245"/>
    </source>
</evidence>
<evidence type="ECO:0000256" key="7">
    <source>
        <dbReference type="ARBA" id="ARBA00004413"/>
    </source>
</evidence>
<dbReference type="GO" id="GO:0030425">
    <property type="term" value="C:dendrite"/>
    <property type="evidence" value="ECO:0007669"/>
    <property type="project" value="UniProtKB-SubCell"/>
</dbReference>
<evidence type="ECO:0000313" key="34">
    <source>
        <dbReference type="Proteomes" id="UP000694580"/>
    </source>
</evidence>
<dbReference type="PROSITE" id="PS50002">
    <property type="entry name" value="SH3"/>
    <property type="match status" value="1"/>
</dbReference>
<dbReference type="GO" id="GO:0030833">
    <property type="term" value="P:regulation of actin filament polymerization"/>
    <property type="evidence" value="ECO:0007669"/>
    <property type="project" value="TreeGrafter"/>
</dbReference>
<evidence type="ECO:0000256" key="4">
    <source>
        <dbReference type="ARBA" id="ARBA00004255"/>
    </source>
</evidence>
<dbReference type="RefSeq" id="XP_028829524.1">
    <property type="nucleotide sequence ID" value="XM_028973691.1"/>
</dbReference>
<keyword evidence="22" id="KW-0175">Coiled coil</keyword>
<feature type="compositionally biased region" description="Acidic residues" evidence="30">
    <location>
        <begin position="367"/>
        <end position="384"/>
    </location>
</feature>
<evidence type="ECO:0000256" key="1">
    <source>
        <dbReference type="ARBA" id="ARBA00004145"/>
    </source>
</evidence>
<dbReference type="FunFam" id="2.30.30.40:FF:000046">
    <property type="entry name" value="Drebrin-like protein isoform B"/>
    <property type="match status" value="1"/>
</dbReference>
<evidence type="ECO:0000256" key="23">
    <source>
        <dbReference type="ARBA" id="ARBA00023136"/>
    </source>
</evidence>
<evidence type="ECO:0008006" key="35">
    <source>
        <dbReference type="Google" id="ProtNLM"/>
    </source>
</evidence>
<feature type="compositionally biased region" description="Basic and acidic residues" evidence="30">
    <location>
        <begin position="176"/>
        <end position="223"/>
    </location>
</feature>
<keyword evidence="19" id="KW-0965">Cell junction</keyword>
<feature type="domain" description="ADF-H" evidence="32">
    <location>
        <begin position="2"/>
        <end position="133"/>
    </location>
</feature>
<dbReference type="Ensembl" id="ENSDCDT00010062875.1">
    <property type="protein sequence ID" value="ENSDCDP00010052392.1"/>
    <property type="gene ID" value="ENSDCDG00010030647.1"/>
</dbReference>
<dbReference type="CDD" id="cd11960">
    <property type="entry name" value="SH3_Abp1_eu"/>
    <property type="match status" value="1"/>
</dbReference>
<keyword evidence="26" id="KW-0966">Cell projection</keyword>
<dbReference type="InterPro" id="IPR035717">
    <property type="entry name" value="Drebrin-like_SH3"/>
</dbReference>
<evidence type="ECO:0000256" key="6">
    <source>
        <dbReference type="ARBA" id="ARBA00004412"/>
    </source>
</evidence>
<evidence type="ECO:0000256" key="18">
    <source>
        <dbReference type="ARBA" id="ARBA00022753"/>
    </source>
</evidence>
<dbReference type="Pfam" id="PF14604">
    <property type="entry name" value="SH3_9"/>
    <property type="match status" value="1"/>
</dbReference>
<evidence type="ECO:0000256" key="17">
    <source>
        <dbReference type="ARBA" id="ARBA00022490"/>
    </source>
</evidence>
<keyword evidence="15" id="KW-0813">Transport</keyword>
<dbReference type="GO" id="GO:0001726">
    <property type="term" value="C:ruffle"/>
    <property type="evidence" value="ECO:0007669"/>
    <property type="project" value="UniProtKB-SubCell"/>
</dbReference>
<accession>A0AAY4E3R4</accession>
<keyword evidence="27" id="KW-0968">Cytoplasmic vesicle</keyword>
<evidence type="ECO:0000256" key="2">
    <source>
        <dbReference type="ARBA" id="ARBA00004188"/>
    </source>
</evidence>
<keyword evidence="23" id="KW-0472">Membrane</keyword>
<dbReference type="PANTHER" id="PTHR10829:SF12">
    <property type="entry name" value="DREBRIN-LIKE PROTEIN"/>
    <property type="match status" value="1"/>
</dbReference>
<dbReference type="Proteomes" id="UP000694580">
    <property type="component" value="Chromosome 3"/>
</dbReference>
<dbReference type="GO" id="GO:0030027">
    <property type="term" value="C:lamellipodium"/>
    <property type="evidence" value="ECO:0007669"/>
    <property type="project" value="UniProtKB-SubCell"/>
</dbReference>
<evidence type="ECO:0000256" key="12">
    <source>
        <dbReference type="ARBA" id="ARBA00004544"/>
    </source>
</evidence>
<dbReference type="FunFam" id="3.40.20.10:FF:000011">
    <property type="entry name" value="Drebrin-like protein B"/>
    <property type="match status" value="1"/>
</dbReference>
<keyword evidence="21" id="KW-0333">Golgi apparatus</keyword>
<dbReference type="AlphaFoldDB" id="A0AAY4E3R4"/>
<dbReference type="GO" id="GO:0043204">
    <property type="term" value="C:perikaryon"/>
    <property type="evidence" value="ECO:0007669"/>
    <property type="project" value="UniProtKB-SubCell"/>
</dbReference>
<organism evidence="33 34">
    <name type="scientific">Denticeps clupeoides</name>
    <name type="common">denticle herring</name>
    <dbReference type="NCBI Taxonomy" id="299321"/>
    <lineage>
        <taxon>Eukaryota</taxon>
        <taxon>Metazoa</taxon>
        <taxon>Chordata</taxon>
        <taxon>Craniata</taxon>
        <taxon>Vertebrata</taxon>
        <taxon>Euteleostomi</taxon>
        <taxon>Actinopterygii</taxon>
        <taxon>Neopterygii</taxon>
        <taxon>Teleostei</taxon>
        <taxon>Clupei</taxon>
        <taxon>Clupeiformes</taxon>
        <taxon>Denticipitoidei</taxon>
        <taxon>Denticipitidae</taxon>
        <taxon>Denticeps</taxon>
    </lineage>
</organism>
<dbReference type="GO" id="GO:0030864">
    <property type="term" value="C:cortical actin cytoskeleton"/>
    <property type="evidence" value="ECO:0007669"/>
    <property type="project" value="TreeGrafter"/>
</dbReference>
<dbReference type="GO" id="GO:0030427">
    <property type="term" value="C:site of polarized growth"/>
    <property type="evidence" value="ECO:0007669"/>
    <property type="project" value="TreeGrafter"/>
</dbReference>
<dbReference type="GO" id="GO:0045211">
    <property type="term" value="C:postsynaptic membrane"/>
    <property type="evidence" value="ECO:0007669"/>
    <property type="project" value="TreeGrafter"/>
</dbReference>
<dbReference type="InterPro" id="IPR036028">
    <property type="entry name" value="SH3-like_dom_sf"/>
</dbReference>
<dbReference type="GO" id="GO:0005829">
    <property type="term" value="C:cytosol"/>
    <property type="evidence" value="ECO:0007669"/>
    <property type="project" value="UniProtKB-SubCell"/>
</dbReference>
<dbReference type="SMART" id="SM00102">
    <property type="entry name" value="ADF"/>
    <property type="match status" value="1"/>
</dbReference>
<reference evidence="33" key="3">
    <citation type="submission" date="2025-09" db="UniProtKB">
        <authorList>
            <consortium name="Ensembl"/>
        </authorList>
    </citation>
    <scope>IDENTIFICATION</scope>
</reference>
<evidence type="ECO:0000256" key="22">
    <source>
        <dbReference type="ARBA" id="ARBA00023054"/>
    </source>
</evidence>
<dbReference type="GO" id="GO:0000139">
    <property type="term" value="C:Golgi membrane"/>
    <property type="evidence" value="ECO:0007669"/>
    <property type="project" value="UniProtKB-SubCell"/>
</dbReference>
<evidence type="ECO:0000256" key="24">
    <source>
        <dbReference type="ARBA" id="ARBA00023203"/>
    </source>
</evidence>
<dbReference type="PROSITE" id="PS51263">
    <property type="entry name" value="ADF_H"/>
    <property type="match status" value="1"/>
</dbReference>
<dbReference type="GeneID" id="114786519"/>
<keyword evidence="18" id="KW-0967">Endosome</keyword>
<dbReference type="InterPro" id="IPR002108">
    <property type="entry name" value="ADF-H"/>
</dbReference>
<feature type="region of interest" description="Disordered" evidence="30">
    <location>
        <begin position="176"/>
        <end position="390"/>
    </location>
</feature>
<feature type="domain" description="SH3" evidence="31">
    <location>
        <begin position="414"/>
        <end position="472"/>
    </location>
</feature>
<evidence type="ECO:0000256" key="15">
    <source>
        <dbReference type="ARBA" id="ARBA00022448"/>
    </source>
</evidence>
<evidence type="ECO:0000313" key="33">
    <source>
        <dbReference type="Ensembl" id="ENSDCDP00010052392.1"/>
    </source>
</evidence>
<dbReference type="PRINTS" id="PR00452">
    <property type="entry name" value="SH3DOMAIN"/>
</dbReference>
<keyword evidence="16" id="KW-1003">Cell membrane</keyword>
<keyword evidence="25" id="KW-0206">Cytoskeleton</keyword>
<proteinExistence type="inferred from homology"/>
<keyword evidence="34" id="KW-1185">Reference proteome</keyword>
<sequence length="472" mass="52946">MSVNLSKNGKELAAAYSEVVDGRTSTNWALFTYEGNTNDIQVAGKGDGGLEEMVDELSSGKVMYAFCKIQDPSSGVQKYVLINWTGESVKEVRKGTCANHVHAMANFLRGAHVTINARSEDDVDPEAIMQKVSKGAGVNYNFHQESNNQFIDTSPQGPVQSVYQKTSAIDEIKNTKKDHFWAQAEQDEKKRRQEERRKIHEEQQRLEIERKEQDLKEANDRERQQKKRSSQIDEQRLFQKKQETEARAQEQQQQEKQKQEVQGTPKAGIGRSASVQKAHEAASIISQRSVNPFDIFKQKEKSSAVSNGGSGTASRPGRLHSLFLPDQHSGSKLIKEPLNPQSPKTATPAAYVQHTEPPTQDQFGSNEVEESDDEWQDSESEGEADLYNVSNQTSGEVLYETVEDIQSHFEEEPAANICARALYDYQASDDTEITFDPGDIITGVEMTDEGWWRGFGPDGHYGMFPANYVELV</sequence>
<dbReference type="GO" id="GO:0014069">
    <property type="term" value="C:postsynaptic density"/>
    <property type="evidence" value="ECO:0007669"/>
    <property type="project" value="UniProtKB-SubCell"/>
</dbReference>
<gene>
    <name evidence="33" type="primary">dbnla</name>
</gene>
<name>A0AAY4E3R4_9TELE</name>
<evidence type="ECO:0000256" key="16">
    <source>
        <dbReference type="ARBA" id="ARBA00022475"/>
    </source>
</evidence>
<dbReference type="GeneTree" id="ENSGT00940000156732"/>
<dbReference type="PANTHER" id="PTHR10829">
    <property type="entry name" value="CORTACTIN AND DREBRIN"/>
    <property type="match status" value="1"/>
</dbReference>
<dbReference type="CDD" id="cd11281">
    <property type="entry name" value="ADF_drebrin_like"/>
    <property type="match status" value="1"/>
</dbReference>
<dbReference type="SUPFAM" id="SSF55753">
    <property type="entry name" value="Actin depolymerizing proteins"/>
    <property type="match status" value="1"/>
</dbReference>
<evidence type="ECO:0000256" key="10">
    <source>
        <dbReference type="ARBA" id="ARBA00004510"/>
    </source>
</evidence>
<evidence type="ECO:0000256" key="19">
    <source>
        <dbReference type="ARBA" id="ARBA00022949"/>
    </source>
</evidence>
<reference evidence="33" key="2">
    <citation type="submission" date="2025-08" db="UniProtKB">
        <authorList>
            <consortium name="Ensembl"/>
        </authorList>
    </citation>
    <scope>IDENTIFICATION</scope>
</reference>
<dbReference type="InterPro" id="IPR029006">
    <property type="entry name" value="ADF-H/Gelsolin-like_dom_sf"/>
</dbReference>
<dbReference type="GO" id="GO:0030665">
    <property type="term" value="C:clathrin-coated vesicle membrane"/>
    <property type="evidence" value="ECO:0007669"/>
    <property type="project" value="UniProtKB-SubCell"/>
</dbReference>
<evidence type="ECO:0000256" key="11">
    <source>
        <dbReference type="ARBA" id="ARBA00004514"/>
    </source>
</evidence>
<comment type="similarity">
    <text evidence="13">Belongs to the ABP1 family.</text>
</comment>
<dbReference type="Gene3D" id="2.30.30.40">
    <property type="entry name" value="SH3 Domains"/>
    <property type="match status" value="1"/>
</dbReference>
<evidence type="ECO:0000256" key="13">
    <source>
        <dbReference type="ARBA" id="ARBA00011039"/>
    </source>
</evidence>
<keyword evidence="17" id="KW-0963">Cytoplasm</keyword>
<evidence type="ECO:0000259" key="32">
    <source>
        <dbReference type="PROSITE" id="PS51263"/>
    </source>
</evidence>
<dbReference type="Pfam" id="PF00241">
    <property type="entry name" value="Cofilin_ADF"/>
    <property type="match status" value="1"/>
</dbReference>
<dbReference type="GO" id="GO:0051015">
    <property type="term" value="F:actin filament binding"/>
    <property type="evidence" value="ECO:0007669"/>
    <property type="project" value="TreeGrafter"/>
</dbReference>
<evidence type="ECO:0000256" key="14">
    <source>
        <dbReference type="ARBA" id="ARBA00022443"/>
    </source>
</evidence>
<evidence type="ECO:0000256" key="5">
    <source>
        <dbReference type="ARBA" id="ARBA00004279"/>
    </source>
</evidence>
<evidence type="ECO:0000256" key="29">
    <source>
        <dbReference type="PROSITE-ProRule" id="PRU00192"/>
    </source>
</evidence>
<dbReference type="GO" id="GO:0002102">
    <property type="term" value="C:podosome"/>
    <property type="evidence" value="ECO:0007669"/>
    <property type="project" value="UniProtKB-SubCell"/>
</dbReference>
<dbReference type="GO" id="GO:0061003">
    <property type="term" value="P:positive regulation of dendritic spine morphogenesis"/>
    <property type="evidence" value="ECO:0007669"/>
    <property type="project" value="TreeGrafter"/>
</dbReference>
<evidence type="ECO:0000256" key="8">
    <source>
        <dbReference type="ARBA" id="ARBA00004466"/>
    </source>
</evidence>
<dbReference type="SMART" id="SM00326">
    <property type="entry name" value="SH3"/>
    <property type="match status" value="1"/>
</dbReference>
<dbReference type="GO" id="GO:0098974">
    <property type="term" value="P:postsynaptic actin cytoskeleton organization"/>
    <property type="evidence" value="ECO:0007669"/>
    <property type="project" value="TreeGrafter"/>
</dbReference>
<evidence type="ECO:0000256" key="20">
    <source>
        <dbReference type="ARBA" id="ARBA00023018"/>
    </source>
</evidence>
<evidence type="ECO:0000256" key="27">
    <source>
        <dbReference type="ARBA" id="ARBA00023329"/>
    </source>
</evidence>
<protein>
    <recommendedName>
        <fullName evidence="35">Drebrin-like protein</fullName>
    </recommendedName>
</protein>
<feature type="compositionally biased region" description="Polar residues" evidence="30">
    <location>
        <begin position="356"/>
        <end position="365"/>
    </location>
</feature>
<dbReference type="GO" id="GO:0005884">
    <property type="term" value="C:actin filament"/>
    <property type="evidence" value="ECO:0007669"/>
    <property type="project" value="TreeGrafter"/>
</dbReference>
<feature type="compositionally biased region" description="Basic and acidic residues" evidence="30">
    <location>
        <begin position="230"/>
        <end position="259"/>
    </location>
</feature>
<evidence type="ECO:0000256" key="25">
    <source>
        <dbReference type="ARBA" id="ARBA00023212"/>
    </source>
</evidence>
<evidence type="ECO:0000256" key="30">
    <source>
        <dbReference type="SAM" id="MobiDB-lite"/>
    </source>
</evidence>
<keyword evidence="20" id="KW-0770">Synapse</keyword>
<dbReference type="InterPro" id="IPR001452">
    <property type="entry name" value="SH3_domain"/>
</dbReference>
<evidence type="ECO:0000256" key="28">
    <source>
        <dbReference type="ARBA" id="ARBA00034105"/>
    </source>
</evidence>
<reference evidence="33 34" key="1">
    <citation type="submission" date="2020-06" db="EMBL/GenBank/DDBJ databases">
        <authorList>
            <consortium name="Wellcome Sanger Institute Data Sharing"/>
        </authorList>
    </citation>
    <scope>NUCLEOTIDE SEQUENCE [LARGE SCALE GENOMIC DNA]</scope>
</reference>
<dbReference type="GO" id="GO:0048812">
    <property type="term" value="P:neuron projection morphogenesis"/>
    <property type="evidence" value="ECO:0007669"/>
    <property type="project" value="TreeGrafter"/>
</dbReference>
<dbReference type="GO" id="GO:0005769">
    <property type="term" value="C:early endosome"/>
    <property type="evidence" value="ECO:0007669"/>
    <property type="project" value="UniProtKB-SubCell"/>
</dbReference>
<evidence type="ECO:0000256" key="21">
    <source>
        <dbReference type="ARBA" id="ARBA00023034"/>
    </source>
</evidence>
<dbReference type="Gene3D" id="3.40.20.10">
    <property type="entry name" value="Severin"/>
    <property type="match status" value="1"/>
</dbReference>
<keyword evidence="14 29" id="KW-0728">SH3 domain</keyword>
<comment type="subcellular location">
    <subcellularLocation>
        <location evidence="7">Cell membrane</location>
        <topology evidence="7">Peripheral membrane protein</topology>
        <orientation evidence="7">Cytoplasmic side</orientation>
    </subcellularLocation>
    <subcellularLocation>
        <location evidence="5">Cell projection</location>
        <location evidence="5">Dendrite</location>
    </subcellularLocation>
    <subcellularLocation>
        <location evidence="10">Cell projection</location>
        <location evidence="10">Lamellipodium</location>
    </subcellularLocation>
    <subcellularLocation>
        <location evidence="2">Cell projection</location>
        <location evidence="2">Podosome</location>
    </subcellularLocation>
    <subcellularLocation>
        <location evidence="8">Cell projection</location>
        <location evidence="8">Ruffle</location>
    </subcellularLocation>
    <subcellularLocation>
        <location evidence="12">Cytoplasm</location>
        <location evidence="12">Cell cortex</location>
    </subcellularLocation>
    <subcellularLocation>
        <location evidence="3">Cytoplasm</location>
        <location evidence="3">Cytoskeleton</location>
    </subcellularLocation>
    <subcellularLocation>
        <location evidence="11">Cytoplasm</location>
        <location evidence="11">Cytosol</location>
    </subcellularLocation>
    <subcellularLocation>
        <location evidence="1">Cytoplasmic vesicle</location>
        <location evidence="1">Clathrin-coated vesicle membrane</location>
        <topology evidence="1">Peripheral membrane protein</topology>
        <orientation evidence="1">Cytoplasmic side</orientation>
    </subcellularLocation>
    <subcellularLocation>
        <location evidence="6">Early endosome</location>
    </subcellularLocation>
    <subcellularLocation>
        <location evidence="4">Golgi apparatus membrane</location>
        <topology evidence="4">Peripheral membrane protein</topology>
        <orientation evidence="4">Cytoplasmic side</orientation>
    </subcellularLocation>
    <subcellularLocation>
        <location evidence="9">Perikaryon</location>
    </subcellularLocation>
    <subcellularLocation>
        <location evidence="28">Postsynaptic density</location>
    </subcellularLocation>
</comment>
<dbReference type="GO" id="GO:0045773">
    <property type="term" value="P:positive regulation of axon extension"/>
    <property type="evidence" value="ECO:0007669"/>
    <property type="project" value="TreeGrafter"/>
</dbReference>
<dbReference type="SUPFAM" id="SSF50044">
    <property type="entry name" value="SH3-domain"/>
    <property type="match status" value="1"/>
</dbReference>
<evidence type="ECO:0000256" key="9">
    <source>
        <dbReference type="ARBA" id="ARBA00004484"/>
    </source>
</evidence>
<evidence type="ECO:0000259" key="31">
    <source>
        <dbReference type="PROSITE" id="PS50002"/>
    </source>
</evidence>